<dbReference type="GO" id="GO:0042853">
    <property type="term" value="P:L-alanine catabolic process"/>
    <property type="evidence" value="ECO:0007669"/>
    <property type="project" value="InterPro"/>
</dbReference>
<dbReference type="NCBIfam" id="TIGR00518">
    <property type="entry name" value="alaDH"/>
    <property type="match status" value="1"/>
</dbReference>
<dbReference type="Proteomes" id="UP000824988">
    <property type="component" value="Chromosome"/>
</dbReference>
<dbReference type="InterPro" id="IPR008141">
    <property type="entry name" value="Ala_DH"/>
</dbReference>
<evidence type="ECO:0000259" key="4">
    <source>
        <dbReference type="SMART" id="SM01002"/>
    </source>
</evidence>
<dbReference type="PANTHER" id="PTHR42795">
    <property type="entry name" value="ALANINE DEHYDROGENASE"/>
    <property type="match status" value="1"/>
</dbReference>
<dbReference type="Pfam" id="PF05222">
    <property type="entry name" value="AlaDh_PNT_N"/>
    <property type="match status" value="1"/>
</dbReference>
<accession>A0A8D4VS62</accession>
<evidence type="ECO:0000313" key="7">
    <source>
        <dbReference type="Proteomes" id="UP000824988"/>
    </source>
</evidence>
<dbReference type="SMART" id="SM01003">
    <property type="entry name" value="AlaDh_PNT_N"/>
    <property type="match status" value="1"/>
</dbReference>
<proteinExistence type="inferred from homology"/>
<dbReference type="CDD" id="cd05305">
    <property type="entry name" value="L-AlaDH"/>
    <property type="match status" value="1"/>
</dbReference>
<keyword evidence="7" id="KW-1185">Reference proteome</keyword>
<dbReference type="PIRSF" id="PIRSF000183">
    <property type="entry name" value="Alanine_dh"/>
    <property type="match status" value="1"/>
</dbReference>
<protein>
    <recommendedName>
        <fullName evidence="1 3">Alanine dehydrogenase</fullName>
        <ecNumber evidence="1 3">1.4.1.1</ecNumber>
    </recommendedName>
</protein>
<dbReference type="EC" id="1.4.1.1" evidence="1 3"/>
<dbReference type="KEGG" id="moz:MoryE10_19860"/>
<feature type="domain" description="Alanine dehydrogenase/pyridine nucleotide transhydrogenase NAD(H)-binding" evidence="4">
    <location>
        <begin position="147"/>
        <end position="295"/>
    </location>
</feature>
<dbReference type="InterPro" id="IPR007698">
    <property type="entry name" value="AlaDH/PNT_NAD(H)-bd"/>
</dbReference>
<comment type="catalytic activity">
    <reaction evidence="3">
        <text>L-alanine + NAD(+) + H2O = pyruvate + NH4(+) + NADH + H(+)</text>
        <dbReference type="Rhea" id="RHEA:18405"/>
        <dbReference type="ChEBI" id="CHEBI:15361"/>
        <dbReference type="ChEBI" id="CHEBI:15377"/>
        <dbReference type="ChEBI" id="CHEBI:15378"/>
        <dbReference type="ChEBI" id="CHEBI:28938"/>
        <dbReference type="ChEBI" id="CHEBI:57540"/>
        <dbReference type="ChEBI" id="CHEBI:57945"/>
        <dbReference type="ChEBI" id="CHEBI:57972"/>
        <dbReference type="EC" id="1.4.1.1"/>
    </reaction>
</comment>
<organism evidence="6 7">
    <name type="scientific">Methylogaea oryzae</name>
    <dbReference type="NCBI Taxonomy" id="1295382"/>
    <lineage>
        <taxon>Bacteria</taxon>
        <taxon>Pseudomonadati</taxon>
        <taxon>Pseudomonadota</taxon>
        <taxon>Gammaproteobacteria</taxon>
        <taxon>Methylococcales</taxon>
        <taxon>Methylococcaceae</taxon>
        <taxon>Methylogaea</taxon>
    </lineage>
</organism>
<keyword evidence="2 3" id="KW-0560">Oxidoreductase</keyword>
<feature type="domain" description="Alanine dehydrogenase/pyridine nucleotide transhydrogenase N-terminal" evidence="5">
    <location>
        <begin position="4"/>
        <end position="135"/>
    </location>
</feature>
<dbReference type="AlphaFoldDB" id="A0A8D4VS62"/>
<evidence type="ECO:0000256" key="1">
    <source>
        <dbReference type="ARBA" id="ARBA00012897"/>
    </source>
</evidence>
<reference evidence="6" key="1">
    <citation type="submission" date="2019-06" db="EMBL/GenBank/DDBJ databases">
        <title>Complete genome sequence of Methylogaea oryzae strain JCM16910.</title>
        <authorList>
            <person name="Asakawa S."/>
        </authorList>
    </citation>
    <scope>NUCLEOTIDE SEQUENCE</scope>
    <source>
        <strain evidence="6">E10</strain>
    </source>
</reference>
<name>A0A8D4VS62_9GAMM</name>
<evidence type="ECO:0000256" key="2">
    <source>
        <dbReference type="ARBA" id="ARBA00023002"/>
    </source>
</evidence>
<dbReference type="RefSeq" id="WP_221046954.1">
    <property type="nucleotide sequence ID" value="NZ_AP019782.1"/>
</dbReference>
<dbReference type="Pfam" id="PF01262">
    <property type="entry name" value="AlaDh_PNT_C"/>
    <property type="match status" value="1"/>
</dbReference>
<evidence type="ECO:0000259" key="5">
    <source>
        <dbReference type="SMART" id="SM01003"/>
    </source>
</evidence>
<evidence type="ECO:0000313" key="6">
    <source>
        <dbReference type="EMBL" id="BBL71380.1"/>
    </source>
</evidence>
<comment type="similarity">
    <text evidence="3">Belongs to the AlaDH/PNT family.</text>
</comment>
<gene>
    <name evidence="6" type="ORF">MoryE10_19860</name>
</gene>
<dbReference type="EMBL" id="AP019782">
    <property type="protein sequence ID" value="BBL71380.1"/>
    <property type="molecule type" value="Genomic_DNA"/>
</dbReference>
<sequence>MKIGVPKEIKDQEGRVAMTPAGARRFAEAGHTVCIESGAGSGSGFADQEYLDAGARLGDAAAAWDNELVLKVKEPLESEYGYLQGQMLFTYLHLAGVTRTLTEVLLRQGTTAIAYETLEDSAGRLLLLAPMSAIAGNMAASIGAYYLARTQGGKGVQLGEVLGVRHGRVLIVGDGTVAQHAAQSAYGLGAQVAVAGLDPAKGETLRGKTGKDLEFFLSTPEAVAAHVKEADLVIGAVLRHGARADFVVTEAMVKTLAPGSVVVDVSIDQGGCIATSRPTSHSHPTYQLHGVTHYCVTNMPGAYPRTSTLALTEAVLPYALRLASRGLQAMKGDEGFGKALNACQGWITYKPVAEALGLMERYRAYSDL</sequence>
<evidence type="ECO:0000256" key="3">
    <source>
        <dbReference type="PIRNR" id="PIRNR000183"/>
    </source>
</evidence>
<dbReference type="InterPro" id="IPR007886">
    <property type="entry name" value="AlaDH/PNT_N"/>
</dbReference>
<dbReference type="GO" id="GO:0005886">
    <property type="term" value="C:plasma membrane"/>
    <property type="evidence" value="ECO:0007669"/>
    <property type="project" value="TreeGrafter"/>
</dbReference>
<dbReference type="SMART" id="SM01002">
    <property type="entry name" value="AlaDh_PNT_C"/>
    <property type="match status" value="1"/>
</dbReference>
<keyword evidence="3" id="KW-0520">NAD</keyword>
<dbReference type="GO" id="GO:0000286">
    <property type="term" value="F:alanine dehydrogenase activity"/>
    <property type="evidence" value="ECO:0007669"/>
    <property type="project" value="UniProtKB-EC"/>
</dbReference>
<dbReference type="PANTHER" id="PTHR42795:SF1">
    <property type="entry name" value="ALANINE DEHYDROGENASE"/>
    <property type="match status" value="1"/>
</dbReference>